<evidence type="ECO:0000313" key="3">
    <source>
        <dbReference type="Proteomes" id="UP000663722"/>
    </source>
</evidence>
<organism evidence="2 3">
    <name type="scientific">Desulfonema magnum</name>
    <dbReference type="NCBI Taxonomy" id="45655"/>
    <lineage>
        <taxon>Bacteria</taxon>
        <taxon>Pseudomonadati</taxon>
        <taxon>Thermodesulfobacteriota</taxon>
        <taxon>Desulfobacteria</taxon>
        <taxon>Desulfobacterales</taxon>
        <taxon>Desulfococcaceae</taxon>
        <taxon>Desulfonema</taxon>
    </lineage>
</organism>
<dbReference type="RefSeq" id="WP_207680167.1">
    <property type="nucleotide sequence ID" value="NZ_CP061800.1"/>
</dbReference>
<feature type="domain" description="Prenylated flavin chaperone LpdD-like" evidence="1">
    <location>
        <begin position="9"/>
        <end position="122"/>
    </location>
</feature>
<name>A0A975BXD5_9BACT</name>
<dbReference type="Pfam" id="PF21758">
    <property type="entry name" value="PAC_bac"/>
    <property type="match status" value="1"/>
</dbReference>
<dbReference type="KEGG" id="dmm:dnm_091580"/>
<reference evidence="2" key="1">
    <citation type="journal article" date="2021" name="Microb. Physiol.">
        <title>Proteogenomic Insights into the Physiology of Marine, Sulfate-Reducing, Filamentous Desulfonema limicola and Desulfonema magnum.</title>
        <authorList>
            <person name="Schnaars V."/>
            <person name="Wohlbrand L."/>
            <person name="Scheve S."/>
            <person name="Hinrichs C."/>
            <person name="Reinhardt R."/>
            <person name="Rabus R."/>
        </authorList>
    </citation>
    <scope>NUCLEOTIDE SEQUENCE</scope>
    <source>
        <strain evidence="2">4be13</strain>
    </source>
</reference>
<dbReference type="Proteomes" id="UP000663722">
    <property type="component" value="Chromosome"/>
</dbReference>
<dbReference type="AlphaFoldDB" id="A0A975BXD5"/>
<evidence type="ECO:0000259" key="1">
    <source>
        <dbReference type="Pfam" id="PF21758"/>
    </source>
</evidence>
<dbReference type="EMBL" id="CP061800">
    <property type="protein sequence ID" value="QTA93063.1"/>
    <property type="molecule type" value="Genomic_DNA"/>
</dbReference>
<proteinExistence type="predicted"/>
<dbReference type="InterPro" id="IPR048844">
    <property type="entry name" value="LpdD_chaperone-like"/>
</dbReference>
<evidence type="ECO:0000313" key="2">
    <source>
        <dbReference type="EMBL" id="QTA93063.1"/>
    </source>
</evidence>
<gene>
    <name evidence="2" type="ORF">dnm_091580</name>
</gene>
<keyword evidence="3" id="KW-1185">Reference proteome</keyword>
<protein>
    <recommendedName>
        <fullName evidence="1">Prenylated flavin chaperone LpdD-like domain-containing protein</fullName>
    </recommendedName>
</protein>
<accession>A0A975BXD5</accession>
<sequence length="128" mass="13728">MDFTVKTNKGAYDIEAYVRFIGQDVLVAISGGEKPHIGAVSVAQPRPSLRDPEVTSATASVICLLGHKEDALAKSISEVLAAKLNTQVVVTAGIHWDNLTKEGIQTVVQNSRSLLDMILEKIITGSQK</sequence>